<evidence type="ECO:0000256" key="9">
    <source>
        <dbReference type="ARBA" id="ARBA00048793"/>
    </source>
</evidence>
<comment type="pathway">
    <text evidence="1 10">Cofactor biosynthesis; (R)-pantothenate biosynthesis; (R)-pantoate from 3-methyl-2-oxobutanoate: step 2/2.</text>
</comment>
<evidence type="ECO:0000256" key="1">
    <source>
        <dbReference type="ARBA" id="ARBA00004994"/>
    </source>
</evidence>
<comment type="catalytic activity">
    <reaction evidence="9 10">
        <text>(R)-pantoate + NADP(+) = 2-dehydropantoate + NADPH + H(+)</text>
        <dbReference type="Rhea" id="RHEA:16233"/>
        <dbReference type="ChEBI" id="CHEBI:11561"/>
        <dbReference type="ChEBI" id="CHEBI:15378"/>
        <dbReference type="ChEBI" id="CHEBI:15980"/>
        <dbReference type="ChEBI" id="CHEBI:57783"/>
        <dbReference type="ChEBI" id="CHEBI:58349"/>
        <dbReference type="EC" id="1.1.1.169"/>
    </reaction>
</comment>
<dbReference type="Pfam" id="PF08546">
    <property type="entry name" value="ApbA_C"/>
    <property type="match status" value="1"/>
</dbReference>
<keyword evidence="5 10" id="KW-0566">Pantothenate biosynthesis</keyword>
<dbReference type="GO" id="GO:0050661">
    <property type="term" value="F:NADP binding"/>
    <property type="evidence" value="ECO:0007669"/>
    <property type="project" value="TreeGrafter"/>
</dbReference>
<keyword evidence="14" id="KW-1185">Reference proteome</keyword>
<dbReference type="GO" id="GO:0008677">
    <property type="term" value="F:2-dehydropantoate 2-reductase activity"/>
    <property type="evidence" value="ECO:0007669"/>
    <property type="project" value="UniProtKB-EC"/>
</dbReference>
<dbReference type="Proteomes" id="UP000315901">
    <property type="component" value="Unassembled WGS sequence"/>
</dbReference>
<dbReference type="SUPFAM" id="SSF48179">
    <property type="entry name" value="6-phosphogluconate dehydrogenase C-terminal domain-like"/>
    <property type="match status" value="1"/>
</dbReference>
<reference evidence="13 14" key="1">
    <citation type="submission" date="2019-06" db="EMBL/GenBank/DDBJ databases">
        <title>A novel bacterium of genus Marinomonas, isolated from coastal sand.</title>
        <authorList>
            <person name="Huang H."/>
            <person name="Mo K."/>
            <person name="Hu Y."/>
        </authorList>
    </citation>
    <scope>NUCLEOTIDE SEQUENCE [LARGE SCALE GENOMIC DNA]</scope>
    <source>
        <strain evidence="13 14">HB171799</strain>
    </source>
</reference>
<feature type="domain" description="Ketopantoate reductase C-terminal" evidence="12">
    <location>
        <begin position="167"/>
        <end position="290"/>
    </location>
</feature>
<evidence type="ECO:0000256" key="4">
    <source>
        <dbReference type="ARBA" id="ARBA00019465"/>
    </source>
</evidence>
<keyword evidence="7 10" id="KW-0560">Oxidoreductase</keyword>
<dbReference type="AlphaFoldDB" id="A0A501X4Y1"/>
<dbReference type="PANTHER" id="PTHR43765:SF2">
    <property type="entry name" value="2-DEHYDROPANTOATE 2-REDUCTASE"/>
    <property type="match status" value="1"/>
</dbReference>
<comment type="function">
    <text evidence="10">Catalyzes the NADPH-dependent reduction of ketopantoate into pantoic acid.</text>
</comment>
<dbReference type="InterPro" id="IPR003710">
    <property type="entry name" value="ApbA"/>
</dbReference>
<dbReference type="GO" id="GO:0015940">
    <property type="term" value="P:pantothenate biosynthetic process"/>
    <property type="evidence" value="ECO:0007669"/>
    <property type="project" value="UniProtKB-UniPathway"/>
</dbReference>
<accession>A0A501X4Y1</accession>
<feature type="domain" description="Ketopantoate reductase N-terminal" evidence="11">
    <location>
        <begin position="5"/>
        <end position="149"/>
    </location>
</feature>
<name>A0A501X4Y1_9GAMM</name>
<dbReference type="Gene3D" id="3.40.50.720">
    <property type="entry name" value="NAD(P)-binding Rossmann-like Domain"/>
    <property type="match status" value="1"/>
</dbReference>
<dbReference type="EC" id="1.1.1.169" evidence="3 10"/>
<keyword evidence="6 10" id="KW-0521">NADP</keyword>
<dbReference type="InterPro" id="IPR013752">
    <property type="entry name" value="KPA_reductase"/>
</dbReference>
<evidence type="ECO:0000259" key="11">
    <source>
        <dbReference type="Pfam" id="PF02558"/>
    </source>
</evidence>
<proteinExistence type="inferred from homology"/>
<sequence>MNKHWLVIGCGALGMRWAARLLEQGHQVTLLHRYQTHPTEISVEDSSGIKQSYQPNFATSASLTSKFEQVLICTKAYDALPAFLDIKSLTRKSADIVCLCNGFGAQQELIPHLKEHQSLWAGVTNEGTLKINDSSIRLTGEGDTFIGVLHSPTSRPNPLEDFHCANIECRLLEKLAINAVINPLTAIFGVTNGEILQTPVRNIFDAAVAEIKSCYRDQGFPHHPITKELDLEMLGNRIATVAHMTGLNHSSMLQDIRLKRKTEVDYICGYFAKQEQIECPLQDLLYEAINNPAELESYQRKLLNFF</sequence>
<dbReference type="OrthoDB" id="6530772at2"/>
<evidence type="ECO:0000256" key="8">
    <source>
        <dbReference type="ARBA" id="ARBA00032024"/>
    </source>
</evidence>
<dbReference type="UniPathway" id="UPA00028">
    <property type="reaction ID" value="UER00004"/>
</dbReference>
<dbReference type="GO" id="GO:0005737">
    <property type="term" value="C:cytoplasm"/>
    <property type="evidence" value="ECO:0007669"/>
    <property type="project" value="TreeGrafter"/>
</dbReference>
<dbReference type="InterPro" id="IPR013328">
    <property type="entry name" value="6PGD_dom2"/>
</dbReference>
<dbReference type="NCBIfam" id="TIGR00745">
    <property type="entry name" value="apbA_panE"/>
    <property type="match status" value="1"/>
</dbReference>
<dbReference type="InterPro" id="IPR036291">
    <property type="entry name" value="NAD(P)-bd_dom_sf"/>
</dbReference>
<dbReference type="InterPro" id="IPR013332">
    <property type="entry name" value="KPR_N"/>
</dbReference>
<dbReference type="PANTHER" id="PTHR43765">
    <property type="entry name" value="2-DEHYDROPANTOATE 2-REDUCTASE-RELATED"/>
    <property type="match status" value="1"/>
</dbReference>
<dbReference type="InterPro" id="IPR008927">
    <property type="entry name" value="6-PGluconate_DH-like_C_sf"/>
</dbReference>
<dbReference type="EMBL" id="VFRR01000001">
    <property type="protein sequence ID" value="TPE55566.1"/>
    <property type="molecule type" value="Genomic_DNA"/>
</dbReference>
<organism evidence="13 14">
    <name type="scientific">Maribrevibacterium harenarium</name>
    <dbReference type="NCBI Taxonomy" id="2589817"/>
    <lineage>
        <taxon>Bacteria</taxon>
        <taxon>Pseudomonadati</taxon>
        <taxon>Pseudomonadota</taxon>
        <taxon>Gammaproteobacteria</taxon>
        <taxon>Oceanospirillales</taxon>
        <taxon>Oceanospirillaceae</taxon>
        <taxon>Maribrevibacterium</taxon>
    </lineage>
</organism>
<dbReference type="InterPro" id="IPR050838">
    <property type="entry name" value="Ketopantoate_reductase"/>
</dbReference>
<comment type="similarity">
    <text evidence="2 10">Belongs to the ketopantoate reductase family.</text>
</comment>
<dbReference type="Pfam" id="PF02558">
    <property type="entry name" value="ApbA"/>
    <property type="match status" value="1"/>
</dbReference>
<evidence type="ECO:0000256" key="10">
    <source>
        <dbReference type="RuleBase" id="RU362068"/>
    </source>
</evidence>
<gene>
    <name evidence="13" type="ORF">FJM67_00510</name>
</gene>
<dbReference type="Gene3D" id="1.10.1040.10">
    <property type="entry name" value="N-(1-d-carboxylethyl)-l-norvaline Dehydrogenase, domain 2"/>
    <property type="match status" value="1"/>
</dbReference>
<dbReference type="RefSeq" id="WP_140586637.1">
    <property type="nucleotide sequence ID" value="NZ_VFRR01000001.1"/>
</dbReference>
<protein>
    <recommendedName>
        <fullName evidence="4 10">2-dehydropantoate 2-reductase</fullName>
        <ecNumber evidence="3 10">1.1.1.169</ecNumber>
    </recommendedName>
    <alternativeName>
        <fullName evidence="8 10">Ketopantoate reductase</fullName>
    </alternativeName>
</protein>
<dbReference type="SUPFAM" id="SSF51735">
    <property type="entry name" value="NAD(P)-binding Rossmann-fold domains"/>
    <property type="match status" value="1"/>
</dbReference>
<evidence type="ECO:0000256" key="2">
    <source>
        <dbReference type="ARBA" id="ARBA00007870"/>
    </source>
</evidence>
<evidence type="ECO:0000256" key="5">
    <source>
        <dbReference type="ARBA" id="ARBA00022655"/>
    </source>
</evidence>
<evidence type="ECO:0000259" key="12">
    <source>
        <dbReference type="Pfam" id="PF08546"/>
    </source>
</evidence>
<evidence type="ECO:0000313" key="13">
    <source>
        <dbReference type="EMBL" id="TPE55566.1"/>
    </source>
</evidence>
<evidence type="ECO:0000313" key="14">
    <source>
        <dbReference type="Proteomes" id="UP000315901"/>
    </source>
</evidence>
<evidence type="ECO:0000256" key="3">
    <source>
        <dbReference type="ARBA" id="ARBA00013014"/>
    </source>
</evidence>
<comment type="caution">
    <text evidence="13">The sequence shown here is derived from an EMBL/GenBank/DDBJ whole genome shotgun (WGS) entry which is preliminary data.</text>
</comment>
<evidence type="ECO:0000256" key="7">
    <source>
        <dbReference type="ARBA" id="ARBA00023002"/>
    </source>
</evidence>
<evidence type="ECO:0000256" key="6">
    <source>
        <dbReference type="ARBA" id="ARBA00022857"/>
    </source>
</evidence>